<dbReference type="GO" id="GO:0009055">
    <property type="term" value="F:electron transfer activity"/>
    <property type="evidence" value="ECO:0007669"/>
    <property type="project" value="TreeGrafter"/>
</dbReference>
<dbReference type="Gene3D" id="3.50.50.60">
    <property type="entry name" value="FAD/NAD(P)-binding domain"/>
    <property type="match status" value="2"/>
</dbReference>
<sequence>MNESTLHLTADVLVIGGGPAGCWAALAARRAGASVVLAEKGYVGTSGATPPANTTLFYTVPGDRLQNDGMVDHRVAPAKGFIVRDFVRRVYDETTVNTELMTRWGYPWPRNETGKTFRGNLRGPDYMIFLRKRLLAEGVRILDHSPALELLTADGVAAGAAGITRRTGDRWEVRAGAVVVATGGCAFRSGVVGTHNLTGDGYLLAAEAGARFSGMEFSGQWALAPAEGGLTKGIIYFSGSFSDADGTPIPHPGVPDALAAGRSVHAVIDRADPYLEDGYRKGQPNIFVYFHRLGGNPFTDRYPVRLLYEGTVRAAGGLDVDERCATSVPGLYAVGDATTREKLTGAAMSGGGPAVAWCIASGTWAGQEATAFARQFVAGTAGLAGRPVQAIGGAGLRPAANPDPERTAEAVTRAVQQEILPLDRNYRRTGAGIAAALERLDGLWEAARDGLAPPAGATPRDIVRAREAAALVATARWILASAGQRTETRGLHRRADFPGLDPAQHHHLLSGGLDRVWVRRADPHEEAVAA</sequence>
<feature type="domain" description="Fumarate reductase/succinate dehydrogenase flavoprotein-like C-terminal" evidence="2">
    <location>
        <begin position="427"/>
        <end position="501"/>
    </location>
</feature>
<dbReference type="Gene3D" id="1.20.58.100">
    <property type="entry name" value="Fumarate reductase/succinate dehydrogenase flavoprotein-like, C-terminal domain"/>
    <property type="match status" value="1"/>
</dbReference>
<accession>A0A4D8PTD7</accession>
<dbReference type="InterPro" id="IPR015939">
    <property type="entry name" value="Fum_Rdtase/Succ_DH_flav-like_C"/>
</dbReference>
<dbReference type="Pfam" id="PF12831">
    <property type="entry name" value="FAD_oxidored"/>
    <property type="match status" value="1"/>
</dbReference>
<evidence type="ECO:0000313" key="4">
    <source>
        <dbReference type="Proteomes" id="UP000298596"/>
    </source>
</evidence>
<feature type="active site" description="Proton acceptor" evidence="1">
    <location>
        <position position="262"/>
    </location>
</feature>
<dbReference type="PIRSF" id="PIRSF000171">
    <property type="entry name" value="SDHA_APRA_LASPO"/>
    <property type="match status" value="1"/>
</dbReference>
<dbReference type="GO" id="GO:0000104">
    <property type="term" value="F:succinate dehydrogenase activity"/>
    <property type="evidence" value="ECO:0007669"/>
    <property type="project" value="TreeGrafter"/>
</dbReference>
<evidence type="ECO:0000259" key="2">
    <source>
        <dbReference type="Pfam" id="PF02910"/>
    </source>
</evidence>
<evidence type="ECO:0000313" key="3">
    <source>
        <dbReference type="EMBL" id="QCO00645.1"/>
    </source>
</evidence>
<dbReference type="InterPro" id="IPR036188">
    <property type="entry name" value="FAD/NAD-bd_sf"/>
</dbReference>
<dbReference type="AlphaFoldDB" id="A0A4D8PTD7"/>
<reference evidence="3 4" key="1">
    <citation type="submission" date="2018-09" db="EMBL/GenBank/DDBJ databases">
        <title>Whole genome based analysis of evolution and adaptive divergence in Indian and Brazilian strains of Azospirillum brasilense.</title>
        <authorList>
            <person name="Singh C."/>
            <person name="Tripathi A.K."/>
        </authorList>
    </citation>
    <scope>NUCLEOTIDE SEQUENCE [LARGE SCALE GENOMIC DNA]</scope>
    <source>
        <strain evidence="3 4">MTCC4036</strain>
    </source>
</reference>
<dbReference type="SUPFAM" id="SSF51905">
    <property type="entry name" value="FAD/NAD(P)-binding domain"/>
    <property type="match status" value="1"/>
</dbReference>
<dbReference type="GO" id="GO:0009061">
    <property type="term" value="P:anaerobic respiration"/>
    <property type="evidence" value="ECO:0007669"/>
    <property type="project" value="TreeGrafter"/>
</dbReference>
<gene>
    <name evidence="3" type="ORF">D3867_00305</name>
</gene>
<dbReference type="EMBL" id="CP032330">
    <property type="protein sequence ID" value="QCO00645.1"/>
    <property type="molecule type" value="Genomic_DNA"/>
</dbReference>
<protein>
    <submittedName>
        <fullName evidence="3">FAD-dependent oxidoreductase</fullName>
    </submittedName>
</protein>
<evidence type="ECO:0000256" key="1">
    <source>
        <dbReference type="PIRSR" id="PIRSR000171-1"/>
    </source>
</evidence>
<proteinExistence type="predicted"/>
<dbReference type="SUPFAM" id="SSF46977">
    <property type="entry name" value="Succinate dehydrogenase/fumarate reductase flavoprotein C-terminal domain"/>
    <property type="match status" value="1"/>
</dbReference>
<dbReference type="InterPro" id="IPR037099">
    <property type="entry name" value="Fum_R/Succ_DH_flav-like_C_sf"/>
</dbReference>
<dbReference type="Pfam" id="PF02910">
    <property type="entry name" value="Succ_DH_flav_C"/>
    <property type="match status" value="1"/>
</dbReference>
<dbReference type="Proteomes" id="UP000298596">
    <property type="component" value="Chromosome"/>
</dbReference>
<dbReference type="PRINTS" id="PR00469">
    <property type="entry name" value="PNDRDTASEII"/>
</dbReference>
<dbReference type="InterPro" id="IPR030664">
    <property type="entry name" value="SdhA/FrdA/AprA"/>
</dbReference>
<dbReference type="GO" id="GO:0050660">
    <property type="term" value="F:flavin adenine dinucleotide binding"/>
    <property type="evidence" value="ECO:0007669"/>
    <property type="project" value="TreeGrafter"/>
</dbReference>
<dbReference type="GO" id="GO:0005886">
    <property type="term" value="C:plasma membrane"/>
    <property type="evidence" value="ECO:0007669"/>
    <property type="project" value="TreeGrafter"/>
</dbReference>
<organism evidence="3 4">
    <name type="scientific">Azospirillum brasilense</name>
    <dbReference type="NCBI Taxonomy" id="192"/>
    <lineage>
        <taxon>Bacteria</taxon>
        <taxon>Pseudomonadati</taxon>
        <taxon>Pseudomonadota</taxon>
        <taxon>Alphaproteobacteria</taxon>
        <taxon>Rhodospirillales</taxon>
        <taxon>Azospirillaceae</taxon>
        <taxon>Azospirillum</taxon>
    </lineage>
</organism>
<name>A0A4D8PTD7_AZOBR</name>
<dbReference type="PANTHER" id="PTHR11632">
    <property type="entry name" value="SUCCINATE DEHYDROGENASE 2 FLAVOPROTEIN SUBUNIT"/>
    <property type="match status" value="1"/>
</dbReference>
<dbReference type="PANTHER" id="PTHR11632:SF73">
    <property type="entry name" value="BLR3196 PROTEIN"/>
    <property type="match status" value="1"/>
</dbReference>
<dbReference type="PRINTS" id="PR00368">
    <property type="entry name" value="FADPNR"/>
</dbReference>